<gene>
    <name evidence="2" type="ORF">ALC62_08378</name>
</gene>
<dbReference type="EMBL" id="KQ977647">
    <property type="protein sequence ID" value="KYN00829.1"/>
    <property type="molecule type" value="Genomic_DNA"/>
</dbReference>
<name>A0A151IGY7_9HYME</name>
<organism evidence="2 3">
    <name type="scientific">Cyphomyrmex costatus</name>
    <dbReference type="NCBI Taxonomy" id="456900"/>
    <lineage>
        <taxon>Eukaryota</taxon>
        <taxon>Metazoa</taxon>
        <taxon>Ecdysozoa</taxon>
        <taxon>Arthropoda</taxon>
        <taxon>Hexapoda</taxon>
        <taxon>Insecta</taxon>
        <taxon>Pterygota</taxon>
        <taxon>Neoptera</taxon>
        <taxon>Endopterygota</taxon>
        <taxon>Hymenoptera</taxon>
        <taxon>Apocrita</taxon>
        <taxon>Aculeata</taxon>
        <taxon>Formicoidea</taxon>
        <taxon>Formicidae</taxon>
        <taxon>Myrmicinae</taxon>
        <taxon>Cyphomyrmex</taxon>
    </lineage>
</organism>
<evidence type="ECO:0000313" key="3">
    <source>
        <dbReference type="Proteomes" id="UP000078542"/>
    </source>
</evidence>
<feature type="region of interest" description="Disordered" evidence="1">
    <location>
        <begin position="69"/>
        <end position="97"/>
    </location>
</feature>
<proteinExistence type="predicted"/>
<keyword evidence="3" id="KW-1185">Reference proteome</keyword>
<dbReference type="AlphaFoldDB" id="A0A151IGY7"/>
<evidence type="ECO:0000313" key="2">
    <source>
        <dbReference type="EMBL" id="KYN00829.1"/>
    </source>
</evidence>
<dbReference type="Proteomes" id="UP000078542">
    <property type="component" value="Unassembled WGS sequence"/>
</dbReference>
<reference evidence="2 3" key="1">
    <citation type="submission" date="2016-03" db="EMBL/GenBank/DDBJ databases">
        <title>Cyphomyrmex costatus WGS genome.</title>
        <authorList>
            <person name="Nygaard S."/>
            <person name="Hu H."/>
            <person name="Boomsma J."/>
            <person name="Zhang G."/>
        </authorList>
    </citation>
    <scope>NUCLEOTIDE SEQUENCE [LARGE SCALE GENOMIC DNA]</scope>
    <source>
        <strain evidence="2">MS0001</strain>
        <tissue evidence="2">Whole body</tissue>
    </source>
</reference>
<protein>
    <submittedName>
        <fullName evidence="2">Uncharacterized protein</fullName>
    </submittedName>
</protein>
<sequence>MLALLRQAWTQLVAQPETRYRFPGNTDLSEVQRRPRPRHRARYPRCVLDFDVLPFEMFDNVFVGSSAVFPNRPGPVEHKTKGGYDTNKNGKESLSLG</sequence>
<accession>A0A151IGY7</accession>
<evidence type="ECO:0000256" key="1">
    <source>
        <dbReference type="SAM" id="MobiDB-lite"/>
    </source>
</evidence>